<reference evidence="4 5" key="1">
    <citation type="journal article" date="2015" name="Genome Biol. Evol.">
        <title>Phylogenomic analyses indicate that early fungi evolved digesting cell walls of algal ancestors of land plants.</title>
        <authorList>
            <person name="Chang Y."/>
            <person name="Wang S."/>
            <person name="Sekimoto S."/>
            <person name="Aerts A.L."/>
            <person name="Choi C."/>
            <person name="Clum A."/>
            <person name="LaButti K.M."/>
            <person name="Lindquist E.A."/>
            <person name="Yee Ngan C."/>
            <person name="Ohm R.A."/>
            <person name="Salamov A.A."/>
            <person name="Grigoriev I.V."/>
            <person name="Spatafora J.W."/>
            <person name="Berbee M.L."/>
        </authorList>
    </citation>
    <scope>NUCLEOTIDE SEQUENCE [LARGE SCALE GENOMIC DNA]</scope>
    <source>
        <strain evidence="4 5">NRRL 1564</strain>
    </source>
</reference>
<dbReference type="EMBL" id="KZ303517">
    <property type="protein sequence ID" value="PIA14495.1"/>
    <property type="molecule type" value="Genomic_DNA"/>
</dbReference>
<dbReference type="GO" id="GO:0005811">
    <property type="term" value="C:lipid droplet"/>
    <property type="evidence" value="ECO:0007669"/>
    <property type="project" value="TreeGrafter"/>
</dbReference>
<protein>
    <recommendedName>
        <fullName evidence="3">Saccharopine dehydrogenase NADP binding domain-containing protein</fullName>
    </recommendedName>
</protein>
<dbReference type="PANTHER" id="PTHR12286:SF5">
    <property type="entry name" value="SACCHAROPINE DEHYDROGENASE-LIKE OXIDOREDUCTASE"/>
    <property type="match status" value="1"/>
</dbReference>
<feature type="transmembrane region" description="Helical" evidence="2">
    <location>
        <begin position="283"/>
        <end position="301"/>
    </location>
</feature>
<dbReference type="PANTHER" id="PTHR12286">
    <property type="entry name" value="SACCHAROPINE DEHYDROGENASE-LIKE OXIDOREDUCTASE"/>
    <property type="match status" value="1"/>
</dbReference>
<keyword evidence="2" id="KW-1133">Transmembrane helix</keyword>
<organism evidence="4 5">
    <name type="scientific">Coemansia reversa (strain ATCC 12441 / NRRL 1564)</name>
    <dbReference type="NCBI Taxonomy" id="763665"/>
    <lineage>
        <taxon>Eukaryota</taxon>
        <taxon>Fungi</taxon>
        <taxon>Fungi incertae sedis</taxon>
        <taxon>Zoopagomycota</taxon>
        <taxon>Kickxellomycotina</taxon>
        <taxon>Kickxellomycetes</taxon>
        <taxon>Kickxellales</taxon>
        <taxon>Kickxellaceae</taxon>
        <taxon>Coemansia</taxon>
    </lineage>
</organism>
<accession>A0A2G5B662</accession>
<proteinExistence type="inferred from homology"/>
<evidence type="ECO:0000313" key="4">
    <source>
        <dbReference type="EMBL" id="PIA14495.1"/>
    </source>
</evidence>
<dbReference type="GO" id="GO:0009247">
    <property type="term" value="P:glycolipid biosynthetic process"/>
    <property type="evidence" value="ECO:0007669"/>
    <property type="project" value="TreeGrafter"/>
</dbReference>
<dbReference type="Proteomes" id="UP000242474">
    <property type="component" value="Unassembled WGS sequence"/>
</dbReference>
<dbReference type="AlphaFoldDB" id="A0A2G5B662"/>
<dbReference type="Gene3D" id="3.40.50.720">
    <property type="entry name" value="NAD(P)-binding Rossmann-like Domain"/>
    <property type="match status" value="1"/>
</dbReference>
<evidence type="ECO:0000256" key="2">
    <source>
        <dbReference type="SAM" id="Phobius"/>
    </source>
</evidence>
<keyword evidence="5" id="KW-1185">Reference proteome</keyword>
<feature type="non-terminal residue" evidence="4">
    <location>
        <position position="396"/>
    </location>
</feature>
<feature type="non-terminal residue" evidence="4">
    <location>
        <position position="1"/>
    </location>
</feature>
<dbReference type="SUPFAM" id="SSF51735">
    <property type="entry name" value="NAD(P)-binding Rossmann-fold domains"/>
    <property type="match status" value="1"/>
</dbReference>
<feature type="domain" description="Saccharopine dehydrogenase NADP binding" evidence="3">
    <location>
        <begin position="6"/>
        <end position="141"/>
    </location>
</feature>
<dbReference type="InterPro" id="IPR005097">
    <property type="entry name" value="Sacchrp_dh_NADP-bd"/>
</dbReference>
<evidence type="ECO:0000256" key="1">
    <source>
        <dbReference type="ARBA" id="ARBA00038048"/>
    </source>
</evidence>
<dbReference type="OrthoDB" id="10268090at2759"/>
<dbReference type="Pfam" id="PF03435">
    <property type="entry name" value="Sacchrp_dh_NADP"/>
    <property type="match status" value="1"/>
</dbReference>
<dbReference type="GO" id="GO:0005886">
    <property type="term" value="C:plasma membrane"/>
    <property type="evidence" value="ECO:0007669"/>
    <property type="project" value="TreeGrafter"/>
</dbReference>
<name>A0A2G5B662_COERN</name>
<comment type="similarity">
    <text evidence="1">Belongs to the saccharopine dehydrogenase family.</text>
</comment>
<evidence type="ECO:0000259" key="3">
    <source>
        <dbReference type="Pfam" id="PF03435"/>
    </source>
</evidence>
<sequence length="396" mass="44184">SRKYDILVWGASSFTGMRLVEYLALNSPARTRIAIGGRNRGKIENIRSSLATKLPDAATNINAMDILIGDSLNSEQMHAIAAQTRVVASTVGPFAIYGEQLVRACVEEKTDYCDITAEMPWVRQMHRELNDRAVRNGVHIVSLCGFDCIPADLGCYMLAKYVHKELNEPLLHVKGSITGIRGGISGGTLATMTNQLGIEARQLSTKAMAFIRGESSQRSRHSVNKKRFNRWIIHYDHTLHRWQTFWLMSIVNQVTAKWAGKLLDYGPGFTYAESMCARNLAQAILYFIGHLYGVLLMFFAFTRSIIYALRIIPRPGEGPSEEFIKTGYFSLHLEASSESRVFYGKVSGSSDPGYGETVKYLGESALCLAFDRDDNFRSGIYPPSVAMGDALIKRLR</sequence>
<gene>
    <name evidence="4" type="ORF">COEREDRAFT_35761</name>
</gene>
<keyword evidence="2" id="KW-0812">Transmembrane</keyword>
<dbReference type="InterPro" id="IPR036291">
    <property type="entry name" value="NAD(P)-bd_dom_sf"/>
</dbReference>
<dbReference type="InterPro" id="IPR051276">
    <property type="entry name" value="Saccharopine_DH-like_oxidrdct"/>
</dbReference>
<dbReference type="STRING" id="763665.A0A2G5B662"/>
<keyword evidence="2" id="KW-0472">Membrane</keyword>
<dbReference type="GO" id="GO:0005739">
    <property type="term" value="C:mitochondrion"/>
    <property type="evidence" value="ECO:0007669"/>
    <property type="project" value="TreeGrafter"/>
</dbReference>
<evidence type="ECO:0000313" key="5">
    <source>
        <dbReference type="Proteomes" id="UP000242474"/>
    </source>
</evidence>